<dbReference type="InterPro" id="IPR013087">
    <property type="entry name" value="Znf_C2H2_type"/>
</dbReference>
<dbReference type="GO" id="GO:0008270">
    <property type="term" value="F:zinc ion binding"/>
    <property type="evidence" value="ECO:0007669"/>
    <property type="project" value="UniProtKB-KW"/>
</dbReference>
<evidence type="ECO:0000256" key="5">
    <source>
        <dbReference type="ARBA" id="ARBA00022737"/>
    </source>
</evidence>
<dbReference type="OrthoDB" id="40579at2759"/>
<keyword evidence="5" id="KW-0677">Repeat</keyword>
<dbReference type="GeneTree" id="ENSGT00940000154715"/>
<accession>A0A8C5ME81</accession>
<dbReference type="FunFam" id="3.30.160.60:FF:001480">
    <property type="entry name" value="Si:cabz01071911.3"/>
    <property type="match status" value="1"/>
</dbReference>
<keyword evidence="4" id="KW-0479">Metal-binding</keyword>
<dbReference type="AlphaFoldDB" id="A0A8C5ME81"/>
<evidence type="ECO:0000259" key="13">
    <source>
        <dbReference type="PROSITE" id="PS50157"/>
    </source>
</evidence>
<protein>
    <recommendedName>
        <fullName evidence="13">C2H2-type domain-containing protein</fullName>
    </recommendedName>
</protein>
<evidence type="ECO:0000256" key="4">
    <source>
        <dbReference type="ARBA" id="ARBA00022723"/>
    </source>
</evidence>
<dbReference type="FunFam" id="3.30.160.60:FF:001155">
    <property type="entry name" value="Zinc finger 30C"/>
    <property type="match status" value="1"/>
</dbReference>
<keyword evidence="11" id="KW-0539">Nucleus</keyword>
<keyword evidence="9" id="KW-0238">DNA-binding</keyword>
<organism evidence="14 15">
    <name type="scientific">Leptobrachium leishanense</name>
    <name type="common">Leishan spiny toad</name>
    <dbReference type="NCBI Taxonomy" id="445787"/>
    <lineage>
        <taxon>Eukaryota</taxon>
        <taxon>Metazoa</taxon>
        <taxon>Chordata</taxon>
        <taxon>Craniata</taxon>
        <taxon>Vertebrata</taxon>
        <taxon>Euteleostomi</taxon>
        <taxon>Amphibia</taxon>
        <taxon>Batrachia</taxon>
        <taxon>Anura</taxon>
        <taxon>Pelobatoidea</taxon>
        <taxon>Megophryidae</taxon>
        <taxon>Leptobrachium</taxon>
    </lineage>
</organism>
<feature type="domain" description="C2H2-type" evidence="13">
    <location>
        <begin position="234"/>
        <end position="261"/>
    </location>
</feature>
<evidence type="ECO:0000256" key="8">
    <source>
        <dbReference type="ARBA" id="ARBA00023015"/>
    </source>
</evidence>
<evidence type="ECO:0000256" key="11">
    <source>
        <dbReference type="ARBA" id="ARBA00023242"/>
    </source>
</evidence>
<dbReference type="FunFam" id="3.30.160.60:FF:000688">
    <property type="entry name" value="zinc finger protein 197 isoform X1"/>
    <property type="match status" value="1"/>
</dbReference>
<dbReference type="SUPFAM" id="SSF57667">
    <property type="entry name" value="beta-beta-alpha zinc fingers"/>
    <property type="match status" value="3"/>
</dbReference>
<name>A0A8C5ME81_9ANUR</name>
<comment type="similarity">
    <text evidence="3">Belongs to the krueppel C2H2-type zinc-finger protein family.</text>
</comment>
<dbReference type="FunFam" id="3.30.160.60:FF:002343">
    <property type="entry name" value="Zinc finger protein 33A"/>
    <property type="match status" value="1"/>
</dbReference>
<dbReference type="SMART" id="SM00355">
    <property type="entry name" value="ZnF_C2H2"/>
    <property type="match status" value="5"/>
</dbReference>
<reference evidence="14" key="1">
    <citation type="submission" date="2025-08" db="UniProtKB">
        <authorList>
            <consortium name="Ensembl"/>
        </authorList>
    </citation>
    <scope>IDENTIFICATION</scope>
</reference>
<sequence>MGLSKKLIRTQICWLHPLCPLCPEPCEAANPAGESREEIQAEGAGSERLLENSKSLKMSAGINFEETASFIEENLMKPLSVKQEKIIKAKTLDTKEENVKEPENSGLSHGTAQNIDPHTDMLGNADITNSVTCGSELPQTHTGHIRTKTFLHPESDRCLSMSASLGTQKRVCTGERKFVCSKCGKCFRSKSHLTKHEKIHTGVKQFACSECEKCFRSNRELTEHKKMHTGEKPFACSECEKCFRSKSYLMVHERIHTGEKPFPCSECEKCFRTKGELTAHERIHTGEKPFACFECGKCFRTTSELTEHKKMHTGEK</sequence>
<feature type="domain" description="C2H2-type" evidence="13">
    <location>
        <begin position="262"/>
        <end position="289"/>
    </location>
</feature>
<dbReference type="GO" id="GO:0005634">
    <property type="term" value="C:nucleus"/>
    <property type="evidence" value="ECO:0007669"/>
    <property type="project" value="UniProtKB-SubCell"/>
</dbReference>
<dbReference type="GO" id="GO:0032502">
    <property type="term" value="P:developmental process"/>
    <property type="evidence" value="ECO:0007669"/>
    <property type="project" value="UniProtKB-ARBA"/>
</dbReference>
<dbReference type="PROSITE" id="PS50157">
    <property type="entry name" value="ZINC_FINGER_C2H2_2"/>
    <property type="match status" value="5"/>
</dbReference>
<dbReference type="GO" id="GO:0003677">
    <property type="term" value="F:DNA binding"/>
    <property type="evidence" value="ECO:0007669"/>
    <property type="project" value="UniProtKB-KW"/>
</dbReference>
<dbReference type="PANTHER" id="PTHR24394">
    <property type="entry name" value="ZINC FINGER PROTEIN"/>
    <property type="match status" value="1"/>
</dbReference>
<evidence type="ECO:0000313" key="15">
    <source>
        <dbReference type="Proteomes" id="UP000694569"/>
    </source>
</evidence>
<evidence type="ECO:0000313" key="14">
    <source>
        <dbReference type="Ensembl" id="ENSLLEP00000013305.1"/>
    </source>
</evidence>
<evidence type="ECO:0000256" key="2">
    <source>
        <dbReference type="ARBA" id="ARBA00004123"/>
    </source>
</evidence>
<evidence type="ECO:0000256" key="6">
    <source>
        <dbReference type="ARBA" id="ARBA00022771"/>
    </source>
</evidence>
<keyword evidence="6 12" id="KW-0863">Zinc-finger</keyword>
<dbReference type="GO" id="GO:0000981">
    <property type="term" value="F:DNA-binding transcription factor activity, RNA polymerase II-specific"/>
    <property type="evidence" value="ECO:0007669"/>
    <property type="project" value="TreeGrafter"/>
</dbReference>
<evidence type="ECO:0000256" key="1">
    <source>
        <dbReference type="ARBA" id="ARBA00003767"/>
    </source>
</evidence>
<dbReference type="Ensembl" id="ENSLLET00000013824.1">
    <property type="protein sequence ID" value="ENSLLEP00000013305.1"/>
    <property type="gene ID" value="ENSLLEG00000008417.1"/>
</dbReference>
<reference evidence="14" key="2">
    <citation type="submission" date="2025-09" db="UniProtKB">
        <authorList>
            <consortium name="Ensembl"/>
        </authorList>
    </citation>
    <scope>IDENTIFICATION</scope>
</reference>
<keyword evidence="15" id="KW-1185">Reference proteome</keyword>
<dbReference type="Pfam" id="PF00096">
    <property type="entry name" value="zf-C2H2"/>
    <property type="match status" value="5"/>
</dbReference>
<dbReference type="FunFam" id="3.30.160.60:FF:000202">
    <property type="entry name" value="Zinc finger protein 574"/>
    <property type="match status" value="1"/>
</dbReference>
<dbReference type="Gene3D" id="3.30.160.60">
    <property type="entry name" value="Classic Zinc Finger"/>
    <property type="match status" value="5"/>
</dbReference>
<evidence type="ECO:0000256" key="7">
    <source>
        <dbReference type="ARBA" id="ARBA00022833"/>
    </source>
</evidence>
<feature type="domain" description="C2H2-type" evidence="13">
    <location>
        <begin position="178"/>
        <end position="205"/>
    </location>
</feature>
<evidence type="ECO:0000256" key="12">
    <source>
        <dbReference type="PROSITE-ProRule" id="PRU00042"/>
    </source>
</evidence>
<dbReference type="PANTHER" id="PTHR24394:SF48">
    <property type="entry name" value="ZINC FINGER PROTEIN 771"/>
    <property type="match status" value="1"/>
</dbReference>
<dbReference type="InterPro" id="IPR036236">
    <property type="entry name" value="Znf_C2H2_sf"/>
</dbReference>
<keyword evidence="10" id="KW-0804">Transcription</keyword>
<keyword evidence="7" id="KW-0862">Zinc</keyword>
<proteinExistence type="inferred from homology"/>
<evidence type="ECO:0000256" key="10">
    <source>
        <dbReference type="ARBA" id="ARBA00023163"/>
    </source>
</evidence>
<evidence type="ECO:0000256" key="3">
    <source>
        <dbReference type="ARBA" id="ARBA00006991"/>
    </source>
</evidence>
<keyword evidence="8" id="KW-0805">Transcription regulation</keyword>
<feature type="domain" description="C2H2-type" evidence="13">
    <location>
        <begin position="206"/>
        <end position="233"/>
    </location>
</feature>
<comment type="subcellular location">
    <subcellularLocation>
        <location evidence="2">Nucleus</location>
    </subcellularLocation>
</comment>
<dbReference type="PROSITE" id="PS00028">
    <property type="entry name" value="ZINC_FINGER_C2H2_1"/>
    <property type="match status" value="5"/>
</dbReference>
<comment type="function">
    <text evidence="1">May be involved in transcriptional regulation.</text>
</comment>
<dbReference type="Proteomes" id="UP000694569">
    <property type="component" value="Unplaced"/>
</dbReference>
<feature type="domain" description="C2H2-type" evidence="13">
    <location>
        <begin position="290"/>
        <end position="316"/>
    </location>
</feature>
<evidence type="ECO:0000256" key="9">
    <source>
        <dbReference type="ARBA" id="ARBA00023125"/>
    </source>
</evidence>